<feature type="transmembrane region" description="Helical" evidence="10">
    <location>
        <begin position="356"/>
        <end position="378"/>
    </location>
</feature>
<keyword evidence="3" id="KW-0337">GPI-anchor biosynthesis</keyword>
<comment type="caution">
    <text evidence="11">The sequence shown here is derived from an EMBL/GenBank/DDBJ whole genome shotgun (WGS) entry which is preliminary data.</text>
</comment>
<dbReference type="PANTHER" id="PTHR12468:SF2">
    <property type="entry name" value="GPI MANNOSYLTRANSFERASE 2"/>
    <property type="match status" value="1"/>
</dbReference>
<keyword evidence="9 10" id="KW-0472">Membrane</keyword>
<comment type="pathway">
    <text evidence="2">Glycolipid biosynthesis; glycosylphosphatidylinositol-anchor biosynthesis.</text>
</comment>
<organism evidence="11 12">
    <name type="scientific">Gryllotalpicola reticulitermitis</name>
    <dbReference type="NCBI Taxonomy" id="1184153"/>
    <lineage>
        <taxon>Bacteria</taxon>
        <taxon>Bacillati</taxon>
        <taxon>Actinomycetota</taxon>
        <taxon>Actinomycetes</taxon>
        <taxon>Micrococcales</taxon>
        <taxon>Microbacteriaceae</taxon>
        <taxon>Gryllotalpicola</taxon>
    </lineage>
</organism>
<sequence>MYVPTEALWAPQSEPESRIELSRRPLGRQLLAVTGLYAASRIFSTALIMLATWFVVTHGWHIPWLTTTPSFWISDGSWTPKVPSLADISALWDGARYQSIATVGYPVQLPRTSDGAIIPNTWAFLPLYPYLVAALQLVFGTGFASTGVVVASVFGAAATLMLYIVVRDRVGYRPAWFTATLFAFGPLAFLLQMAYAESLFLFLMFSALYLMQRRKYWWMLAPAVLAAFTRPGEVALALAIAVVFVVRWRAARRDADPFPIRQRVAMASGIVVTGLAGFAWPLVAWVVTGLPNAYTATELSWRDGFLGHTNFRIFTAWFELAGRYLGVGGVLIVVLVVVLFALWVGRRGIRPLGIEIVATTASYALYLLAVFMPQQSIFRVAMPLAPLMGDPRIVERAWLRRVILFVAVAAQPVCIAVLWFYANP</sequence>
<feature type="transmembrane region" description="Helical" evidence="10">
    <location>
        <begin position="324"/>
        <end position="344"/>
    </location>
</feature>
<reference evidence="12" key="1">
    <citation type="journal article" date="2019" name="Int. J. Syst. Evol. Microbiol.">
        <title>The Global Catalogue of Microorganisms (GCM) 10K type strain sequencing project: providing services to taxonomists for standard genome sequencing and annotation.</title>
        <authorList>
            <consortium name="The Broad Institute Genomics Platform"/>
            <consortium name="The Broad Institute Genome Sequencing Center for Infectious Disease"/>
            <person name="Wu L."/>
            <person name="Ma J."/>
        </authorList>
    </citation>
    <scope>NUCLEOTIDE SEQUENCE [LARGE SCALE GENOMIC DNA]</scope>
    <source>
        <strain evidence="12">CGMCC 1.10363</strain>
    </source>
</reference>
<evidence type="ECO:0000313" key="12">
    <source>
        <dbReference type="Proteomes" id="UP001595900"/>
    </source>
</evidence>
<keyword evidence="7" id="KW-0256">Endoplasmic reticulum</keyword>
<evidence type="ECO:0000256" key="7">
    <source>
        <dbReference type="ARBA" id="ARBA00022824"/>
    </source>
</evidence>
<feature type="transmembrane region" description="Helical" evidence="10">
    <location>
        <begin position="216"/>
        <end position="246"/>
    </location>
</feature>
<dbReference type="EMBL" id="JBHSCN010000005">
    <property type="protein sequence ID" value="MFC4244178.1"/>
    <property type="molecule type" value="Genomic_DNA"/>
</dbReference>
<keyword evidence="4" id="KW-0328">Glycosyltransferase</keyword>
<dbReference type="InterPro" id="IPR007315">
    <property type="entry name" value="PIG-V/Gpi18"/>
</dbReference>
<evidence type="ECO:0000313" key="11">
    <source>
        <dbReference type="EMBL" id="MFC4244178.1"/>
    </source>
</evidence>
<proteinExistence type="predicted"/>
<evidence type="ECO:0000256" key="6">
    <source>
        <dbReference type="ARBA" id="ARBA00022692"/>
    </source>
</evidence>
<protein>
    <recommendedName>
        <fullName evidence="13">Mannosyltransferase (PIG-V)</fullName>
    </recommendedName>
</protein>
<dbReference type="PANTHER" id="PTHR12468">
    <property type="entry name" value="GPI MANNOSYLTRANSFERASE 2"/>
    <property type="match status" value="1"/>
</dbReference>
<evidence type="ECO:0000256" key="1">
    <source>
        <dbReference type="ARBA" id="ARBA00004477"/>
    </source>
</evidence>
<evidence type="ECO:0000256" key="2">
    <source>
        <dbReference type="ARBA" id="ARBA00004687"/>
    </source>
</evidence>
<keyword evidence="12" id="KW-1185">Reference proteome</keyword>
<evidence type="ECO:0000256" key="5">
    <source>
        <dbReference type="ARBA" id="ARBA00022679"/>
    </source>
</evidence>
<name>A0ABV8QA26_9MICO</name>
<comment type="subcellular location">
    <subcellularLocation>
        <location evidence="1">Endoplasmic reticulum membrane</location>
        <topology evidence="1">Multi-pass membrane protein</topology>
    </subcellularLocation>
</comment>
<dbReference type="RefSeq" id="WP_390229280.1">
    <property type="nucleotide sequence ID" value="NZ_JBHSCN010000005.1"/>
</dbReference>
<evidence type="ECO:0000256" key="4">
    <source>
        <dbReference type="ARBA" id="ARBA00022676"/>
    </source>
</evidence>
<keyword evidence="5" id="KW-0808">Transferase</keyword>
<evidence type="ECO:0008006" key="13">
    <source>
        <dbReference type="Google" id="ProtNLM"/>
    </source>
</evidence>
<evidence type="ECO:0000256" key="9">
    <source>
        <dbReference type="ARBA" id="ARBA00023136"/>
    </source>
</evidence>
<accession>A0ABV8QA26</accession>
<keyword evidence="6 10" id="KW-0812">Transmembrane</keyword>
<feature type="transmembrane region" description="Helical" evidence="10">
    <location>
        <begin position="398"/>
        <end position="422"/>
    </location>
</feature>
<feature type="transmembrane region" description="Helical" evidence="10">
    <location>
        <begin position="267"/>
        <end position="287"/>
    </location>
</feature>
<dbReference type="Proteomes" id="UP001595900">
    <property type="component" value="Unassembled WGS sequence"/>
</dbReference>
<gene>
    <name evidence="11" type="ORF">ACFOYW_12410</name>
</gene>
<feature type="transmembrane region" description="Helical" evidence="10">
    <location>
        <begin position="30"/>
        <end position="56"/>
    </location>
</feature>
<feature type="transmembrane region" description="Helical" evidence="10">
    <location>
        <begin position="130"/>
        <end position="163"/>
    </location>
</feature>
<evidence type="ECO:0000256" key="3">
    <source>
        <dbReference type="ARBA" id="ARBA00022502"/>
    </source>
</evidence>
<keyword evidence="8 10" id="KW-1133">Transmembrane helix</keyword>
<evidence type="ECO:0000256" key="10">
    <source>
        <dbReference type="SAM" id="Phobius"/>
    </source>
</evidence>
<evidence type="ECO:0000256" key="8">
    <source>
        <dbReference type="ARBA" id="ARBA00022989"/>
    </source>
</evidence>